<evidence type="ECO:0000313" key="1">
    <source>
        <dbReference type="EMBL" id="MBX67190.1"/>
    </source>
</evidence>
<organism evidence="1">
    <name type="scientific">Rhizophora mucronata</name>
    <name type="common">Asiatic mangrove</name>
    <dbReference type="NCBI Taxonomy" id="61149"/>
    <lineage>
        <taxon>Eukaryota</taxon>
        <taxon>Viridiplantae</taxon>
        <taxon>Streptophyta</taxon>
        <taxon>Embryophyta</taxon>
        <taxon>Tracheophyta</taxon>
        <taxon>Spermatophyta</taxon>
        <taxon>Magnoliopsida</taxon>
        <taxon>eudicotyledons</taxon>
        <taxon>Gunneridae</taxon>
        <taxon>Pentapetalae</taxon>
        <taxon>rosids</taxon>
        <taxon>fabids</taxon>
        <taxon>Malpighiales</taxon>
        <taxon>Rhizophoraceae</taxon>
        <taxon>Rhizophora</taxon>
    </lineage>
</organism>
<reference evidence="1" key="1">
    <citation type="submission" date="2018-02" db="EMBL/GenBank/DDBJ databases">
        <title>Rhizophora mucronata_Transcriptome.</title>
        <authorList>
            <person name="Meera S.P."/>
            <person name="Sreeshan A."/>
            <person name="Augustine A."/>
        </authorList>
    </citation>
    <scope>NUCLEOTIDE SEQUENCE</scope>
    <source>
        <tissue evidence="1">Leaf</tissue>
    </source>
</reference>
<proteinExistence type="predicted"/>
<accession>A0A2P2QJM0</accession>
<sequence length="44" mass="5236">MSAAIHIYVWHPLNHQTRKSYSRNTYSHWLPSSHCVFGMLHDLI</sequence>
<protein>
    <submittedName>
        <fullName evidence="1">Uncharacterized protein</fullName>
    </submittedName>
</protein>
<dbReference type="EMBL" id="GGEC01086706">
    <property type="protein sequence ID" value="MBX67190.1"/>
    <property type="molecule type" value="Transcribed_RNA"/>
</dbReference>
<name>A0A2P2QJM0_RHIMU</name>
<dbReference type="AlphaFoldDB" id="A0A2P2QJM0"/>